<keyword evidence="1" id="KW-0812">Transmembrane</keyword>
<evidence type="ECO:0000256" key="1">
    <source>
        <dbReference type="SAM" id="Phobius"/>
    </source>
</evidence>
<protein>
    <submittedName>
        <fullName evidence="2">Uncharacterized protein</fullName>
    </submittedName>
</protein>
<feature type="transmembrane region" description="Helical" evidence="1">
    <location>
        <begin position="35"/>
        <end position="51"/>
    </location>
</feature>
<reference evidence="2 3" key="1">
    <citation type="submission" date="2018-11" db="EMBL/GenBank/DDBJ databases">
        <title>Taxonoimc description of Halomarina strain SPP-AMP-1.</title>
        <authorList>
            <person name="Pal Y."/>
            <person name="Srinivasana K."/>
            <person name="Verma A."/>
            <person name="Kumar P."/>
        </authorList>
    </citation>
    <scope>NUCLEOTIDE SEQUENCE [LARGE SCALE GENOMIC DNA]</scope>
    <source>
        <strain evidence="2 3">SPP-AMP-1</strain>
    </source>
</reference>
<accession>A0A3P3RB69</accession>
<name>A0A3P3RB69_9EURY</name>
<dbReference type="RefSeq" id="WP_124954825.1">
    <property type="nucleotide sequence ID" value="NZ_RRCH01000020.1"/>
</dbReference>
<evidence type="ECO:0000313" key="2">
    <source>
        <dbReference type="EMBL" id="RRJ30644.1"/>
    </source>
</evidence>
<feature type="transmembrane region" description="Helical" evidence="1">
    <location>
        <begin position="12"/>
        <end position="29"/>
    </location>
</feature>
<dbReference type="EMBL" id="RRCH01000020">
    <property type="protein sequence ID" value="RRJ30644.1"/>
    <property type="molecule type" value="Genomic_DNA"/>
</dbReference>
<organism evidence="2 3">
    <name type="scientific">Halocatena pleomorpha</name>
    <dbReference type="NCBI Taxonomy" id="1785090"/>
    <lineage>
        <taxon>Archaea</taxon>
        <taxon>Methanobacteriati</taxon>
        <taxon>Methanobacteriota</taxon>
        <taxon>Stenosarchaea group</taxon>
        <taxon>Halobacteria</taxon>
        <taxon>Halobacteriales</taxon>
        <taxon>Natronomonadaceae</taxon>
        <taxon>Halocatena</taxon>
    </lineage>
</organism>
<keyword evidence="1" id="KW-1133">Transmembrane helix</keyword>
<comment type="caution">
    <text evidence="2">The sequence shown here is derived from an EMBL/GenBank/DDBJ whole genome shotgun (WGS) entry which is preliminary data.</text>
</comment>
<proteinExistence type="predicted"/>
<sequence length="101" mass="11308">MSSDRSSQGITSISVLSLVIGIGSFGLAIERNGIYFLYTILQTVTGVSLWYRSHWGWYLGMFAYGIGAVYGIYAILTSSSGYINLIFNSIILYILYRRKID</sequence>
<keyword evidence="1" id="KW-0472">Membrane</keyword>
<evidence type="ECO:0000313" key="3">
    <source>
        <dbReference type="Proteomes" id="UP000282322"/>
    </source>
</evidence>
<gene>
    <name evidence="2" type="ORF">EIK79_09185</name>
</gene>
<dbReference type="Proteomes" id="UP000282322">
    <property type="component" value="Unassembled WGS sequence"/>
</dbReference>
<dbReference type="AlphaFoldDB" id="A0A3P3RB69"/>
<keyword evidence="3" id="KW-1185">Reference proteome</keyword>